<organism evidence="1 2">
    <name type="scientific">Cymbomonas tetramitiformis</name>
    <dbReference type="NCBI Taxonomy" id="36881"/>
    <lineage>
        <taxon>Eukaryota</taxon>
        <taxon>Viridiplantae</taxon>
        <taxon>Chlorophyta</taxon>
        <taxon>Pyramimonadophyceae</taxon>
        <taxon>Pyramimonadales</taxon>
        <taxon>Pyramimonadaceae</taxon>
        <taxon>Cymbomonas</taxon>
    </lineage>
</organism>
<feature type="non-terminal residue" evidence="1">
    <location>
        <position position="1"/>
    </location>
</feature>
<reference evidence="1 2" key="1">
    <citation type="journal article" date="2015" name="Genome Biol. Evol.">
        <title>Comparative Genomics of a Bacterivorous Green Alga Reveals Evolutionary Causalities and Consequences of Phago-Mixotrophic Mode of Nutrition.</title>
        <authorList>
            <person name="Burns J.A."/>
            <person name="Paasch A."/>
            <person name="Narechania A."/>
            <person name="Kim E."/>
        </authorList>
    </citation>
    <scope>NUCLEOTIDE SEQUENCE [LARGE SCALE GENOMIC DNA]</scope>
    <source>
        <strain evidence="1 2">PLY_AMNH</strain>
    </source>
</reference>
<gene>
    <name evidence="1" type="ORF">CYMTET_35842</name>
</gene>
<name>A0AAE0KNN0_9CHLO</name>
<keyword evidence="2" id="KW-1185">Reference proteome</keyword>
<protein>
    <submittedName>
        <fullName evidence="1">Uncharacterized protein</fullName>
    </submittedName>
</protein>
<dbReference type="AlphaFoldDB" id="A0AAE0KNN0"/>
<proteinExistence type="predicted"/>
<comment type="caution">
    <text evidence="1">The sequence shown here is derived from an EMBL/GenBank/DDBJ whole genome shotgun (WGS) entry which is preliminary data.</text>
</comment>
<accession>A0AAE0KNN0</accession>
<dbReference type="EMBL" id="LGRX02022987">
    <property type="protein sequence ID" value="KAK3254960.1"/>
    <property type="molecule type" value="Genomic_DNA"/>
</dbReference>
<evidence type="ECO:0000313" key="2">
    <source>
        <dbReference type="Proteomes" id="UP001190700"/>
    </source>
</evidence>
<dbReference type="Proteomes" id="UP001190700">
    <property type="component" value="Unassembled WGS sequence"/>
</dbReference>
<evidence type="ECO:0000313" key="1">
    <source>
        <dbReference type="EMBL" id="KAK3254960.1"/>
    </source>
</evidence>
<sequence>VDGLSFMEDEMHTGTLNLTFEAFQLNKMRRRRFTLCAGHDIGLQDPVYEIREWRQVLEHWKACVLDPDQGSKARRSVMLSTYNSREKLRQPSLSSPSAARCREFEDSIDAILAGTHTDTLLTKSLSSKSHHRADSV</sequence>